<evidence type="ECO:0000256" key="1">
    <source>
        <dbReference type="ARBA" id="ARBA00007469"/>
    </source>
</evidence>
<dbReference type="InterPro" id="IPR001568">
    <property type="entry name" value="RNase_T2-like"/>
</dbReference>
<dbReference type="GO" id="GO:0005576">
    <property type="term" value="C:extracellular region"/>
    <property type="evidence" value="ECO:0007669"/>
    <property type="project" value="TreeGrafter"/>
</dbReference>
<reference evidence="5" key="1">
    <citation type="journal article" date="2018" name="Nat. Microbiol.">
        <title>Leveraging single-cell genomics to expand the fungal tree of life.</title>
        <authorList>
            <person name="Ahrendt S.R."/>
            <person name="Quandt C.A."/>
            <person name="Ciobanu D."/>
            <person name="Clum A."/>
            <person name="Salamov A."/>
            <person name="Andreopoulos B."/>
            <person name="Cheng J.F."/>
            <person name="Woyke T."/>
            <person name="Pelin A."/>
            <person name="Henrissat B."/>
            <person name="Reynolds N.K."/>
            <person name="Benny G.L."/>
            <person name="Smith M.E."/>
            <person name="James T.Y."/>
            <person name="Grigoriev I.V."/>
        </authorList>
    </citation>
    <scope>NUCLEOTIDE SEQUENCE [LARGE SCALE GENOMIC DNA]</scope>
</reference>
<dbReference type="OrthoDB" id="435754at2759"/>
<name>A0A4P9WD05_9FUNG</name>
<proteinExistence type="inferred from homology"/>
<dbReference type="InterPro" id="IPR033130">
    <property type="entry name" value="RNase_T2_His_AS_2"/>
</dbReference>
<feature type="non-terminal residue" evidence="4">
    <location>
        <position position="191"/>
    </location>
</feature>
<dbReference type="GO" id="GO:0003723">
    <property type="term" value="F:RNA binding"/>
    <property type="evidence" value="ECO:0007669"/>
    <property type="project" value="InterPro"/>
</dbReference>
<dbReference type="PROSITE" id="PS00531">
    <property type="entry name" value="RNASE_T2_2"/>
    <property type="match status" value="1"/>
</dbReference>
<feature type="non-terminal residue" evidence="4">
    <location>
        <position position="1"/>
    </location>
</feature>
<evidence type="ECO:0000313" key="4">
    <source>
        <dbReference type="EMBL" id="RKO90551.1"/>
    </source>
</evidence>
<organism evidence="4 5">
    <name type="scientific">Blyttiomyces helicus</name>
    <dbReference type="NCBI Taxonomy" id="388810"/>
    <lineage>
        <taxon>Eukaryota</taxon>
        <taxon>Fungi</taxon>
        <taxon>Fungi incertae sedis</taxon>
        <taxon>Chytridiomycota</taxon>
        <taxon>Chytridiomycota incertae sedis</taxon>
        <taxon>Chytridiomycetes</taxon>
        <taxon>Chytridiomycetes incertae sedis</taxon>
        <taxon>Blyttiomyces</taxon>
    </lineage>
</organism>
<dbReference type="EMBL" id="KZ995499">
    <property type="protein sequence ID" value="RKO90551.1"/>
    <property type="molecule type" value="Genomic_DNA"/>
</dbReference>
<dbReference type="Proteomes" id="UP000269721">
    <property type="component" value="Unassembled WGS sequence"/>
</dbReference>
<dbReference type="PANTHER" id="PTHR11240:SF22">
    <property type="entry name" value="RIBONUCLEASE T2"/>
    <property type="match status" value="1"/>
</dbReference>
<sequence>TALSCTNSTLTGLPYSDCCVPSQGFLVYSQNWTAGTLPKDEWTTHGLWPDFCNGSFSPSNLGCDPSRRYTDVETRLETAIAGDDSLIAKLRKYWFGADGNRNWFLSHEWTKHATCLSTIDPKCYGRNFKKDEDVSDFFRTAVDLRDRFPLFKVFADKGLVPSTTANYTRQQFQDALTAANGFEGAIQCTLG</sequence>
<dbReference type="AlphaFoldDB" id="A0A4P9WD05"/>
<evidence type="ECO:0000256" key="2">
    <source>
        <dbReference type="ARBA" id="ARBA00012571"/>
    </source>
</evidence>
<dbReference type="Gene3D" id="3.90.730.10">
    <property type="entry name" value="Ribonuclease T2-like"/>
    <property type="match status" value="1"/>
</dbReference>
<gene>
    <name evidence="4" type="ORF">BDK51DRAFT_15060</name>
</gene>
<evidence type="ECO:0000256" key="3">
    <source>
        <dbReference type="RuleBase" id="RU004328"/>
    </source>
</evidence>
<dbReference type="InterPro" id="IPR036430">
    <property type="entry name" value="RNase_T2-like_sf"/>
</dbReference>
<protein>
    <recommendedName>
        <fullName evidence="2">ribonuclease T2</fullName>
        <ecNumber evidence="2">4.6.1.19</ecNumber>
    </recommendedName>
</protein>
<dbReference type="Pfam" id="PF00445">
    <property type="entry name" value="Ribonuclease_T2"/>
    <property type="match status" value="1"/>
</dbReference>
<dbReference type="EC" id="4.6.1.19" evidence="2"/>
<evidence type="ECO:0000313" key="5">
    <source>
        <dbReference type="Proteomes" id="UP000269721"/>
    </source>
</evidence>
<comment type="similarity">
    <text evidence="1 3">Belongs to the RNase T2 family.</text>
</comment>
<accession>A0A4P9WD05</accession>
<dbReference type="PANTHER" id="PTHR11240">
    <property type="entry name" value="RIBONUCLEASE T2"/>
    <property type="match status" value="1"/>
</dbReference>
<dbReference type="GO" id="GO:0006401">
    <property type="term" value="P:RNA catabolic process"/>
    <property type="evidence" value="ECO:0007669"/>
    <property type="project" value="TreeGrafter"/>
</dbReference>
<dbReference type="SUPFAM" id="SSF55895">
    <property type="entry name" value="Ribonuclease Rh-like"/>
    <property type="match status" value="1"/>
</dbReference>
<dbReference type="GO" id="GO:0033897">
    <property type="term" value="F:ribonuclease T2 activity"/>
    <property type="evidence" value="ECO:0007669"/>
    <property type="project" value="UniProtKB-EC"/>
</dbReference>
<keyword evidence="5" id="KW-1185">Reference proteome</keyword>